<sequence length="257" mass="26201">MSQTLSRSPTVAQPAPAPSSALAGRVVVIFGGTSGIGLSAAIQAKAAGAQVTVIGFEPDRAEAAAAEHGFAGWRAADVTRPETIETALASIPQVDHLVLLAGSFVVGKVLEADVSRLHRAFDERVWAAVHTLRALGDRLAGDASITFVSGALADRPNAYGTAVLAAASAAMEALARGLALELAPRRVNTLSPGPIDTPLLGKALGEGRDAYVAGLKANLPLHRLGTPEEAGAAVVFLMSNGWINGATLHLDGGSRLV</sequence>
<keyword evidence="4" id="KW-1185">Reference proteome</keyword>
<accession>A0A940N0T1</accession>
<keyword evidence="2" id="KW-0560">Oxidoreductase</keyword>
<dbReference type="InterPro" id="IPR036291">
    <property type="entry name" value="NAD(P)-bd_dom_sf"/>
</dbReference>
<gene>
    <name evidence="3" type="ORF">J5Y10_20485</name>
</gene>
<comment type="similarity">
    <text evidence="1">Belongs to the short-chain dehydrogenases/reductases (SDR) family.</text>
</comment>
<organism evidence="3 4">
    <name type="scientific">Roseomonas indoligenes</name>
    <dbReference type="NCBI Taxonomy" id="2820811"/>
    <lineage>
        <taxon>Bacteria</taxon>
        <taxon>Pseudomonadati</taxon>
        <taxon>Pseudomonadota</taxon>
        <taxon>Alphaproteobacteria</taxon>
        <taxon>Acetobacterales</taxon>
        <taxon>Roseomonadaceae</taxon>
        <taxon>Roseomonas</taxon>
    </lineage>
</organism>
<dbReference type="InterPro" id="IPR051122">
    <property type="entry name" value="SDR_DHRS6-like"/>
</dbReference>
<dbReference type="PANTHER" id="PTHR43477:SF1">
    <property type="entry name" value="DIHYDROANTICAPSIN 7-DEHYDROGENASE"/>
    <property type="match status" value="1"/>
</dbReference>
<dbReference type="PANTHER" id="PTHR43477">
    <property type="entry name" value="DIHYDROANTICAPSIN 7-DEHYDROGENASE"/>
    <property type="match status" value="1"/>
</dbReference>
<evidence type="ECO:0000256" key="1">
    <source>
        <dbReference type="ARBA" id="ARBA00006484"/>
    </source>
</evidence>
<comment type="caution">
    <text evidence="3">The sequence shown here is derived from an EMBL/GenBank/DDBJ whole genome shotgun (WGS) entry which is preliminary data.</text>
</comment>
<evidence type="ECO:0000256" key="2">
    <source>
        <dbReference type="ARBA" id="ARBA00023002"/>
    </source>
</evidence>
<evidence type="ECO:0000313" key="4">
    <source>
        <dbReference type="Proteomes" id="UP000677537"/>
    </source>
</evidence>
<name>A0A940N0T1_9PROT</name>
<dbReference type="PRINTS" id="PR00081">
    <property type="entry name" value="GDHRDH"/>
</dbReference>
<protein>
    <submittedName>
        <fullName evidence="3">SDR family oxidoreductase</fullName>
    </submittedName>
</protein>
<dbReference type="Gene3D" id="3.40.50.720">
    <property type="entry name" value="NAD(P)-binding Rossmann-like Domain"/>
    <property type="match status" value="1"/>
</dbReference>
<dbReference type="SUPFAM" id="SSF51735">
    <property type="entry name" value="NAD(P)-binding Rossmann-fold domains"/>
    <property type="match status" value="1"/>
</dbReference>
<dbReference type="Proteomes" id="UP000677537">
    <property type="component" value="Unassembled WGS sequence"/>
</dbReference>
<dbReference type="InterPro" id="IPR002347">
    <property type="entry name" value="SDR_fam"/>
</dbReference>
<dbReference type="AlphaFoldDB" id="A0A940N0T1"/>
<dbReference type="GO" id="GO:0016491">
    <property type="term" value="F:oxidoreductase activity"/>
    <property type="evidence" value="ECO:0007669"/>
    <property type="project" value="UniProtKB-KW"/>
</dbReference>
<dbReference type="EMBL" id="JAGIZA010000015">
    <property type="protein sequence ID" value="MBP0495173.1"/>
    <property type="molecule type" value="Genomic_DNA"/>
</dbReference>
<reference evidence="3" key="1">
    <citation type="submission" date="2021-03" db="EMBL/GenBank/DDBJ databases">
        <authorList>
            <person name="So Y."/>
        </authorList>
    </citation>
    <scope>NUCLEOTIDE SEQUENCE</scope>
    <source>
        <strain evidence="3">SG15</strain>
    </source>
</reference>
<evidence type="ECO:0000313" key="3">
    <source>
        <dbReference type="EMBL" id="MBP0495173.1"/>
    </source>
</evidence>
<dbReference type="RefSeq" id="WP_209375972.1">
    <property type="nucleotide sequence ID" value="NZ_JAGIZA010000015.1"/>
</dbReference>
<proteinExistence type="inferred from homology"/>
<dbReference type="Pfam" id="PF13561">
    <property type="entry name" value="adh_short_C2"/>
    <property type="match status" value="1"/>
</dbReference>